<protein>
    <submittedName>
        <fullName evidence="3">Uncharacterized protein</fullName>
    </submittedName>
</protein>
<keyword evidence="1" id="KW-1133">Transmembrane helix</keyword>
<dbReference type="AlphaFoldDB" id="A0A1I7TGV2"/>
<evidence type="ECO:0000313" key="3">
    <source>
        <dbReference type="WBParaSite" id="Csp11.Scaffold608.g5805.t1"/>
    </source>
</evidence>
<keyword evidence="2" id="KW-1185">Reference proteome</keyword>
<evidence type="ECO:0000256" key="1">
    <source>
        <dbReference type="SAM" id="Phobius"/>
    </source>
</evidence>
<keyword evidence="1" id="KW-0472">Membrane</keyword>
<proteinExistence type="predicted"/>
<organism evidence="2 3">
    <name type="scientific">Caenorhabditis tropicalis</name>
    <dbReference type="NCBI Taxonomy" id="1561998"/>
    <lineage>
        <taxon>Eukaryota</taxon>
        <taxon>Metazoa</taxon>
        <taxon>Ecdysozoa</taxon>
        <taxon>Nematoda</taxon>
        <taxon>Chromadorea</taxon>
        <taxon>Rhabditida</taxon>
        <taxon>Rhabditina</taxon>
        <taxon>Rhabditomorpha</taxon>
        <taxon>Rhabditoidea</taxon>
        <taxon>Rhabditidae</taxon>
        <taxon>Peloderinae</taxon>
        <taxon>Caenorhabditis</taxon>
    </lineage>
</organism>
<name>A0A1I7TGV2_9PELO</name>
<dbReference type="Proteomes" id="UP000095282">
    <property type="component" value="Unplaced"/>
</dbReference>
<accession>A0A1I7TGV2</accession>
<keyword evidence="1" id="KW-0812">Transmembrane</keyword>
<evidence type="ECO:0000313" key="2">
    <source>
        <dbReference type="Proteomes" id="UP000095282"/>
    </source>
</evidence>
<feature type="transmembrane region" description="Helical" evidence="1">
    <location>
        <begin position="40"/>
        <end position="64"/>
    </location>
</feature>
<sequence>MNRVPCRHYFESVSYTSGNRSTVGYKYCCDMHGWCGLSGWYIFLIIVYCLIVLAIGGAAFWFFFLKRKFGGKEEVEERTETNGTEDIQISIETD</sequence>
<reference evidence="3" key="1">
    <citation type="submission" date="2016-11" db="UniProtKB">
        <authorList>
            <consortium name="WormBaseParasite"/>
        </authorList>
    </citation>
    <scope>IDENTIFICATION</scope>
</reference>
<dbReference type="WBParaSite" id="Csp11.Scaffold608.g5805.t1">
    <property type="protein sequence ID" value="Csp11.Scaffold608.g5805.t1"/>
    <property type="gene ID" value="Csp11.Scaffold608.g5805"/>
</dbReference>